<proteinExistence type="predicted"/>
<evidence type="ECO:0000313" key="2">
    <source>
        <dbReference type="Proteomes" id="UP000676325"/>
    </source>
</evidence>
<gene>
    <name evidence="1" type="ORF">KDK95_25945</name>
</gene>
<keyword evidence="2" id="KW-1185">Reference proteome</keyword>
<protein>
    <submittedName>
        <fullName evidence="1">DUF4192 domain-containing protein</fullName>
    </submittedName>
</protein>
<dbReference type="AlphaFoldDB" id="A0A941EG46"/>
<accession>A0A941EG46</accession>
<dbReference type="Proteomes" id="UP000676325">
    <property type="component" value="Unassembled WGS sequence"/>
</dbReference>
<reference evidence="1" key="1">
    <citation type="submission" date="2021-04" db="EMBL/GenBank/DDBJ databases">
        <title>Genome based classification of Actinospica acidithermotolerans sp. nov., an actinobacterium isolated from an Indonesian hot spring.</title>
        <authorList>
            <person name="Kusuma A.B."/>
            <person name="Putra K.E."/>
            <person name="Nafisah S."/>
            <person name="Loh J."/>
            <person name="Nouioui I."/>
            <person name="Goodfellow M."/>
        </authorList>
    </citation>
    <scope>NUCLEOTIDE SEQUENCE</scope>
    <source>
        <strain evidence="1">MGRD01-02</strain>
    </source>
</reference>
<dbReference type="EMBL" id="JAGSOH010000099">
    <property type="protein sequence ID" value="MBR7829773.1"/>
    <property type="molecule type" value="Genomic_DNA"/>
</dbReference>
<dbReference type="InterPro" id="IPR025447">
    <property type="entry name" value="DUF4192"/>
</dbReference>
<dbReference type="RefSeq" id="WP_212520906.1">
    <property type="nucleotide sequence ID" value="NZ_JAGSOH010000099.1"/>
</dbReference>
<dbReference type="Pfam" id="PF13830">
    <property type="entry name" value="DUF4192"/>
    <property type="match status" value="1"/>
</dbReference>
<organism evidence="1 2">
    <name type="scientific">Actinospica acidithermotolerans</name>
    <dbReference type="NCBI Taxonomy" id="2828514"/>
    <lineage>
        <taxon>Bacteria</taxon>
        <taxon>Bacillati</taxon>
        <taxon>Actinomycetota</taxon>
        <taxon>Actinomycetes</taxon>
        <taxon>Catenulisporales</taxon>
        <taxon>Actinospicaceae</taxon>
        <taxon>Actinospica</taxon>
    </lineage>
</organism>
<evidence type="ECO:0000313" key="1">
    <source>
        <dbReference type="EMBL" id="MBR7829773.1"/>
    </source>
</evidence>
<sequence length="395" mass="42125">MNDEWRVAEGEASAAAMAADRFEGFQIATGVDAAGGGGVFGEVTVKLNSPGQVAAAVPHFFGFVPDDSVVVLGLSPHGAGGRSSICHGMRVDLGDVERDPARFARWAVERLLDEHAVEAIVLIYPRPGVDPLPSLYRRLSVILCTQLRRRGLMPLDSMFVAQDRWWSFLCERAQCCPPEGTPIDPMASEVAALSTYSGLVVLPSRNALASSLEPYATAIVERTRAACTALVEAEEARTGERWGVAPPSWQEVRELWALADEVGSSVEGPGWRLPDDAAARLLLGLTDVRVRDYLATWCATERAGQAVALSVELARRAVTADQAAAGYSVAAWASWALGWGAWAALTLDRALAAIPDYPLAVLIQAGMERGVGPALVRVASHGTARRLESMAEVGV</sequence>
<comment type="caution">
    <text evidence="1">The sequence shown here is derived from an EMBL/GenBank/DDBJ whole genome shotgun (WGS) entry which is preliminary data.</text>
</comment>
<name>A0A941EG46_9ACTN</name>